<dbReference type="AlphaFoldDB" id="A0A446BD36"/>
<feature type="domain" description="Heterokaryon incompatibility" evidence="1">
    <location>
        <begin position="46"/>
        <end position="214"/>
    </location>
</feature>
<dbReference type="Pfam" id="PF26639">
    <property type="entry name" value="Het-6_barrel"/>
    <property type="match status" value="1"/>
</dbReference>
<reference evidence="2 3" key="1">
    <citation type="submission" date="2018-04" db="EMBL/GenBank/DDBJ databases">
        <authorList>
            <person name="Huttner S."/>
            <person name="Dainat J."/>
        </authorList>
    </citation>
    <scope>NUCLEOTIDE SEQUENCE [LARGE SCALE GENOMIC DNA]</scope>
</reference>
<gene>
    <name evidence="2" type="ORF">TT172_LOCUS2798</name>
</gene>
<organism evidence="2 3">
    <name type="scientific">Thermothielavioides terrestris</name>
    <dbReference type="NCBI Taxonomy" id="2587410"/>
    <lineage>
        <taxon>Eukaryota</taxon>
        <taxon>Fungi</taxon>
        <taxon>Dikarya</taxon>
        <taxon>Ascomycota</taxon>
        <taxon>Pezizomycotina</taxon>
        <taxon>Sordariomycetes</taxon>
        <taxon>Sordariomycetidae</taxon>
        <taxon>Sordariales</taxon>
        <taxon>Chaetomiaceae</taxon>
        <taxon>Thermothielavioides</taxon>
    </lineage>
</organism>
<evidence type="ECO:0000313" key="3">
    <source>
        <dbReference type="Proteomes" id="UP000289323"/>
    </source>
</evidence>
<proteinExistence type="predicted"/>
<dbReference type="InterPro" id="IPR010730">
    <property type="entry name" value="HET"/>
</dbReference>
<protein>
    <submittedName>
        <fullName evidence="2">668c324b-87c8-45db-a538-42434734946e</fullName>
    </submittedName>
</protein>
<dbReference type="InterPro" id="IPR052895">
    <property type="entry name" value="HetReg/Transcr_Mod"/>
</dbReference>
<dbReference type="Pfam" id="PF06985">
    <property type="entry name" value="HET"/>
    <property type="match status" value="1"/>
</dbReference>
<evidence type="ECO:0000313" key="2">
    <source>
        <dbReference type="EMBL" id="SPQ20379.1"/>
    </source>
</evidence>
<dbReference type="PANTHER" id="PTHR24148:SF64">
    <property type="entry name" value="HETEROKARYON INCOMPATIBILITY DOMAIN-CONTAINING PROTEIN"/>
    <property type="match status" value="1"/>
</dbReference>
<evidence type="ECO:0000259" key="1">
    <source>
        <dbReference type="Pfam" id="PF06985"/>
    </source>
</evidence>
<sequence>MAYKHEPLPDNERFIRLVSIQPGTAEADIVVYLVIAPFSAQYPPRYEALSYVWGTTDHPETAYATSLTSSGRWPPPSGTLSITRNLAVALRHLRRTDAPRVVWIDALCIDQANDAEKGPQVALMGEIYRRATRVVAWLGPEADGSDRAMAVMDYLGAQVVPGYGGHYGLRPAPGATDPRLSDTAVALPFAAPELEAVYRLLCRAWFDRLWVRQEIGLASSASVVACGARAEVAWPRFRAALAALMAKRHRPFEHSRELDARIDRIRGLFFQPGTVSLSALRHFFGYALCADPRDRVYAVLSMLNRPLGIRPDYSLTAMEVYEDAVVRHMRATLWMDILFQCELPVDGVPTGPSWVPDWSRSSRNVWDWGHMYASGKLMDWFRLDPERRTLTLAGVVAEVVEEVRPIPFELSMAPEEVFEVIRAMLPGKAELESAYVGGGTLLEAYTRMLMCGLLAESWQPPQPRFPTLAQAQAIVSRLAASTAGNAAAGLEDAASDDIVRQFARVSRNYLAEKCLFRGRDGHVGVAPPSTRPGDAVCVVVGGNAPLILRAADHGCFLVGACYMPGVMQGERLLGPLPSDVQAVSCPNGDPATADYTSSQGFWNARTGEVFFLDPRLSALQDIAPDYPEHVRQLLETPWGRMIAEPEHLRRLGVNIRYFRIV</sequence>
<dbReference type="PANTHER" id="PTHR24148">
    <property type="entry name" value="ANKYRIN REPEAT DOMAIN-CONTAINING PROTEIN 39 HOMOLOG-RELATED"/>
    <property type="match status" value="1"/>
</dbReference>
<accession>A0A446BD36</accession>
<name>A0A446BD36_9PEZI</name>
<dbReference type="EMBL" id="OUUZ01000004">
    <property type="protein sequence ID" value="SPQ20379.1"/>
    <property type="molecule type" value="Genomic_DNA"/>
</dbReference>
<dbReference type="Proteomes" id="UP000289323">
    <property type="component" value="Unassembled WGS sequence"/>
</dbReference>